<dbReference type="InterPro" id="IPR013096">
    <property type="entry name" value="Cupin_2"/>
</dbReference>
<dbReference type="InterPro" id="IPR014710">
    <property type="entry name" value="RmlC-like_jellyroll"/>
</dbReference>
<gene>
    <name evidence="3" type="ORF">ISS99_20520</name>
</gene>
<keyword evidence="1" id="KW-0479">Metal-binding</keyword>
<accession>A0ABS2KN95</accession>
<reference evidence="3" key="1">
    <citation type="submission" date="2020-10" db="EMBL/GenBank/DDBJ databases">
        <title>Phylogeny of dyella-like bacteria.</title>
        <authorList>
            <person name="Fu J."/>
        </authorList>
    </citation>
    <scope>NUCLEOTIDE SEQUENCE</scope>
    <source>
        <strain evidence="3">DHON07</strain>
    </source>
</reference>
<dbReference type="InterPro" id="IPR011051">
    <property type="entry name" value="RmlC_Cupin_sf"/>
</dbReference>
<dbReference type="RefSeq" id="WP_204633464.1">
    <property type="nucleotide sequence ID" value="NZ_BSOC01000001.1"/>
</dbReference>
<protein>
    <submittedName>
        <fullName evidence="3">Cupin domain-containing protein</fullName>
    </submittedName>
</protein>
<dbReference type="PANTHER" id="PTHR35848">
    <property type="entry name" value="OXALATE-BINDING PROTEIN"/>
    <property type="match status" value="1"/>
</dbReference>
<dbReference type="EMBL" id="JADIKF010000040">
    <property type="protein sequence ID" value="MBM7131918.1"/>
    <property type="molecule type" value="Genomic_DNA"/>
</dbReference>
<sequence length="171" mass="18868">MKRIVNVADIELQPFPPGMGPTGETAERYEARMGRISVQLGAQQLGYNVTAVPPGKRAFPFHNHRVNEEMFFVLEGSGEVRIGNEKHPIRQGDIIACPPGGPENAHQIINTGSGELRYLAVSSKLSPEICEYPDTHKYGILGEFGPDAEGKPQVIRILTRQGDNVDYWEGE</sequence>
<organism evidence="3 4">
    <name type="scientific">Dyella mobilis</name>
    <dbReference type="NCBI Taxonomy" id="1849582"/>
    <lineage>
        <taxon>Bacteria</taxon>
        <taxon>Pseudomonadati</taxon>
        <taxon>Pseudomonadota</taxon>
        <taxon>Gammaproteobacteria</taxon>
        <taxon>Lysobacterales</taxon>
        <taxon>Rhodanobacteraceae</taxon>
        <taxon>Dyella</taxon>
    </lineage>
</organism>
<name>A0ABS2KN95_9GAMM</name>
<evidence type="ECO:0000259" key="2">
    <source>
        <dbReference type="Pfam" id="PF07883"/>
    </source>
</evidence>
<proteinExistence type="predicted"/>
<dbReference type="Proteomes" id="UP001430193">
    <property type="component" value="Unassembled WGS sequence"/>
</dbReference>
<dbReference type="SUPFAM" id="SSF51182">
    <property type="entry name" value="RmlC-like cupins"/>
    <property type="match status" value="1"/>
</dbReference>
<evidence type="ECO:0000256" key="1">
    <source>
        <dbReference type="ARBA" id="ARBA00022723"/>
    </source>
</evidence>
<dbReference type="Pfam" id="PF07883">
    <property type="entry name" value="Cupin_2"/>
    <property type="match status" value="1"/>
</dbReference>
<dbReference type="PANTHER" id="PTHR35848:SF6">
    <property type="entry name" value="CUPIN TYPE-2 DOMAIN-CONTAINING PROTEIN"/>
    <property type="match status" value="1"/>
</dbReference>
<keyword evidence="4" id="KW-1185">Reference proteome</keyword>
<evidence type="ECO:0000313" key="3">
    <source>
        <dbReference type="EMBL" id="MBM7131918.1"/>
    </source>
</evidence>
<comment type="caution">
    <text evidence="3">The sequence shown here is derived from an EMBL/GenBank/DDBJ whole genome shotgun (WGS) entry which is preliminary data.</text>
</comment>
<dbReference type="InterPro" id="IPR051610">
    <property type="entry name" value="GPI/OXD"/>
</dbReference>
<evidence type="ECO:0000313" key="4">
    <source>
        <dbReference type="Proteomes" id="UP001430193"/>
    </source>
</evidence>
<dbReference type="CDD" id="cd02224">
    <property type="entry name" value="cupin_SPO2919-like"/>
    <property type="match status" value="1"/>
</dbReference>
<feature type="domain" description="Cupin type-2" evidence="2">
    <location>
        <begin position="50"/>
        <end position="121"/>
    </location>
</feature>
<dbReference type="Gene3D" id="2.60.120.10">
    <property type="entry name" value="Jelly Rolls"/>
    <property type="match status" value="1"/>
</dbReference>